<dbReference type="EMBL" id="VZZK01000002">
    <property type="protein sequence ID" value="KAB1081280.1"/>
    <property type="molecule type" value="Genomic_DNA"/>
</dbReference>
<organism evidence="1 2">
    <name type="scientific">Methylobacterium soli</name>
    <dbReference type="NCBI Taxonomy" id="553447"/>
    <lineage>
        <taxon>Bacteria</taxon>
        <taxon>Pseudomonadati</taxon>
        <taxon>Pseudomonadota</taxon>
        <taxon>Alphaproteobacteria</taxon>
        <taxon>Hyphomicrobiales</taxon>
        <taxon>Methylobacteriaceae</taxon>
        <taxon>Methylobacterium</taxon>
    </lineage>
</organism>
<accession>A0A6L3T3N9</accession>
<sequence>MNEGNQETNAGTTPARCLGGLLSYRRTLTFEKMRLSPCALNTQVKNFRIKEKCGPRIRKSSSHQQKCVDQRETALKAGRLSVKR</sequence>
<reference evidence="1 2" key="1">
    <citation type="submission" date="2019-09" db="EMBL/GenBank/DDBJ databases">
        <title>YIM 48816 draft genome.</title>
        <authorList>
            <person name="Jiang L."/>
        </authorList>
    </citation>
    <scope>NUCLEOTIDE SEQUENCE [LARGE SCALE GENOMIC DNA]</scope>
    <source>
        <strain evidence="1 2">YIM 48816</strain>
    </source>
</reference>
<proteinExistence type="predicted"/>
<dbReference type="Proteomes" id="UP000474159">
    <property type="component" value="Unassembled WGS sequence"/>
</dbReference>
<dbReference type="RefSeq" id="WP_150997056.1">
    <property type="nucleotide sequence ID" value="NZ_VZZK01000002.1"/>
</dbReference>
<evidence type="ECO:0000313" key="1">
    <source>
        <dbReference type="EMBL" id="KAB1081280.1"/>
    </source>
</evidence>
<evidence type="ECO:0000313" key="2">
    <source>
        <dbReference type="Proteomes" id="UP000474159"/>
    </source>
</evidence>
<dbReference type="AlphaFoldDB" id="A0A6L3T3N9"/>
<protein>
    <submittedName>
        <fullName evidence="1">Uncharacterized protein</fullName>
    </submittedName>
</protein>
<name>A0A6L3T3N9_9HYPH</name>
<keyword evidence="2" id="KW-1185">Reference proteome</keyword>
<comment type="caution">
    <text evidence="1">The sequence shown here is derived from an EMBL/GenBank/DDBJ whole genome shotgun (WGS) entry which is preliminary data.</text>
</comment>
<gene>
    <name evidence="1" type="ORF">F6X53_02945</name>
</gene>